<accession>K1X8W9</accession>
<dbReference type="PANTHER" id="PTHR47064">
    <property type="entry name" value="PUTATIVE (AFU_ORTHOLOGUE AFUA_1G08990)-RELATED"/>
    <property type="match status" value="1"/>
</dbReference>
<keyword evidence="4" id="KW-1185">Reference proteome</keyword>
<dbReference type="Proteomes" id="UP000006753">
    <property type="component" value="Unassembled WGS sequence"/>
</dbReference>
<dbReference type="InterPro" id="IPR052988">
    <property type="entry name" value="Oryzine_lactonohydrolase"/>
</dbReference>
<dbReference type="KEGG" id="mbe:MBM_04715"/>
<sequence length="421" mass="45325">MVQLWISMLLPPLIHTSLVKAQSYSTSPFNGNALAYFQSLANGQTILAPIVSIHPNLTRVLPFGFSSNTNLTFVNGTTTPDDTHNSLFSKAKSAALISYSDEFLALVGPNPQATLVERRDSLFAFEAGAWIPEKRQVWFTSAVQSPPVSIFSLDLDTNAVTQVNSTGDPIISASGGYFFEGAVYFGTSGDFIGNAGQSGGVVKVDVNTLRAETVVSSYFGLRVNVDDVAWVTQGETGKKYMFFSSIEYVKHGCAMASSVSQYDPQENFFRPVISATDIGLPNGVRASLDGKSLYVTDFAGTKEAALLNRAADGVSAVYKYDLDADMLPVNRRLFSYTRQGIADGIHVDASGRVWTAEGEGIVVRSPAGKVLGMFNVQFFTPEHAADLPISNFALAGDELVVLGGNYLWRVKLAQAVVSVMN</sequence>
<proteinExistence type="predicted"/>
<reference evidence="3 4" key="1">
    <citation type="journal article" date="2012" name="BMC Genomics">
        <title>Sequencing the genome of Marssonina brunnea reveals fungus-poplar co-evolution.</title>
        <authorList>
            <person name="Zhu S."/>
            <person name="Cao Y.-Z."/>
            <person name="Jiang C."/>
            <person name="Tan B.-Y."/>
            <person name="Wang Z."/>
            <person name="Feng S."/>
            <person name="Zhang L."/>
            <person name="Su X.-H."/>
            <person name="Brejova B."/>
            <person name="Vinar T."/>
            <person name="Xu M."/>
            <person name="Wang M.-X."/>
            <person name="Zhang S.-G."/>
            <person name="Huang M.-R."/>
            <person name="Wu R."/>
            <person name="Zhou Y."/>
        </authorList>
    </citation>
    <scope>NUCLEOTIDE SEQUENCE [LARGE SCALE GENOMIC DNA]</scope>
    <source>
        <strain evidence="3 4">MB_m1</strain>
    </source>
</reference>
<gene>
    <name evidence="3" type="ORF">MBM_04715</name>
</gene>
<evidence type="ECO:0000256" key="1">
    <source>
        <dbReference type="SAM" id="SignalP"/>
    </source>
</evidence>
<name>K1X8W9_MARBU</name>
<protein>
    <submittedName>
        <fullName evidence="3">Protein AkeP</fullName>
    </submittedName>
</protein>
<dbReference type="PANTHER" id="PTHR47064:SF2">
    <property type="entry name" value="SMP-30_GLUCONOLACTONASE_LRE-LIKE REGION DOMAIN-CONTAINING PROTEIN-RELATED"/>
    <property type="match status" value="1"/>
</dbReference>
<evidence type="ECO:0000313" key="3">
    <source>
        <dbReference type="EMBL" id="EKD17138.1"/>
    </source>
</evidence>
<evidence type="ECO:0000313" key="4">
    <source>
        <dbReference type="Proteomes" id="UP000006753"/>
    </source>
</evidence>
<dbReference type="GeneID" id="18760650"/>
<feature type="domain" description="SMP-30/Gluconolactonase/LRE-like region" evidence="2">
    <location>
        <begin position="130"/>
        <end position="375"/>
    </location>
</feature>
<feature type="chain" id="PRO_5003855001" evidence="1">
    <location>
        <begin position="17"/>
        <end position="421"/>
    </location>
</feature>
<dbReference type="SUPFAM" id="SSF63829">
    <property type="entry name" value="Calcium-dependent phosphotriesterase"/>
    <property type="match status" value="1"/>
</dbReference>
<keyword evidence="1" id="KW-0732">Signal</keyword>
<dbReference type="HOGENOM" id="CLU_670909_0_0_1"/>
<dbReference type="Gene3D" id="2.120.10.30">
    <property type="entry name" value="TolB, C-terminal domain"/>
    <property type="match status" value="1"/>
</dbReference>
<dbReference type="RefSeq" id="XP_007292604.1">
    <property type="nucleotide sequence ID" value="XM_007292542.1"/>
</dbReference>
<dbReference type="OrthoDB" id="423498at2759"/>
<dbReference type="Pfam" id="PF08450">
    <property type="entry name" value="SGL"/>
    <property type="match status" value="1"/>
</dbReference>
<dbReference type="InterPro" id="IPR013658">
    <property type="entry name" value="SGL"/>
</dbReference>
<dbReference type="OMA" id="GVWRWDP"/>
<dbReference type="EMBL" id="JH921437">
    <property type="protein sequence ID" value="EKD17138.1"/>
    <property type="molecule type" value="Genomic_DNA"/>
</dbReference>
<evidence type="ECO:0000259" key="2">
    <source>
        <dbReference type="Pfam" id="PF08450"/>
    </source>
</evidence>
<dbReference type="AlphaFoldDB" id="K1X8W9"/>
<dbReference type="InParanoid" id="K1X8W9"/>
<dbReference type="STRING" id="1072389.K1X8W9"/>
<feature type="signal peptide" evidence="1">
    <location>
        <begin position="1"/>
        <end position="16"/>
    </location>
</feature>
<organism evidence="3 4">
    <name type="scientific">Marssonina brunnea f. sp. multigermtubi (strain MB_m1)</name>
    <name type="common">Marssonina leaf spot fungus</name>
    <dbReference type="NCBI Taxonomy" id="1072389"/>
    <lineage>
        <taxon>Eukaryota</taxon>
        <taxon>Fungi</taxon>
        <taxon>Dikarya</taxon>
        <taxon>Ascomycota</taxon>
        <taxon>Pezizomycotina</taxon>
        <taxon>Leotiomycetes</taxon>
        <taxon>Helotiales</taxon>
        <taxon>Drepanopezizaceae</taxon>
        <taxon>Drepanopeziza</taxon>
    </lineage>
</organism>
<dbReference type="eggNOG" id="ENOG502S0TK">
    <property type="taxonomic scope" value="Eukaryota"/>
</dbReference>
<dbReference type="InterPro" id="IPR011042">
    <property type="entry name" value="6-blade_b-propeller_TolB-like"/>
</dbReference>